<reference evidence="1" key="1">
    <citation type="journal article" date="2015" name="Nature">
        <title>Complex archaea that bridge the gap between prokaryotes and eukaryotes.</title>
        <authorList>
            <person name="Spang A."/>
            <person name="Saw J.H."/>
            <person name="Jorgensen S.L."/>
            <person name="Zaremba-Niedzwiedzka K."/>
            <person name="Martijn J."/>
            <person name="Lind A.E."/>
            <person name="van Eijk R."/>
            <person name="Schleper C."/>
            <person name="Guy L."/>
            <person name="Ettema T.J."/>
        </authorList>
    </citation>
    <scope>NUCLEOTIDE SEQUENCE</scope>
</reference>
<comment type="caution">
    <text evidence="1">The sequence shown here is derived from an EMBL/GenBank/DDBJ whole genome shotgun (WGS) entry which is preliminary data.</text>
</comment>
<evidence type="ECO:0000313" key="1">
    <source>
        <dbReference type="EMBL" id="KKK86299.1"/>
    </source>
</evidence>
<name>A0A0F9B6J8_9ZZZZ</name>
<protein>
    <submittedName>
        <fullName evidence="1">Uncharacterized protein</fullName>
    </submittedName>
</protein>
<dbReference type="EMBL" id="LAZR01050909">
    <property type="protein sequence ID" value="KKK86299.1"/>
    <property type="molecule type" value="Genomic_DNA"/>
</dbReference>
<proteinExistence type="predicted"/>
<organism evidence="1">
    <name type="scientific">marine sediment metagenome</name>
    <dbReference type="NCBI Taxonomy" id="412755"/>
    <lineage>
        <taxon>unclassified sequences</taxon>
        <taxon>metagenomes</taxon>
        <taxon>ecological metagenomes</taxon>
    </lineage>
</organism>
<sequence>MVKTLTPLTSIRKNCTDCMGENPKLVQQCVDTDCIIHPFRSGRRPHNKANTLKTIKEHCLNCARNENNEKSIKAVKECTASLDSEWPYACYLHPYRTGNNPNRVGVGAISSLKNTH</sequence>
<accession>A0A0F9B6J8</accession>
<dbReference type="AlphaFoldDB" id="A0A0F9B6J8"/>
<gene>
    <name evidence="1" type="ORF">LCGC14_2764620</name>
</gene>